<dbReference type="RefSeq" id="WP_061662424.1">
    <property type="nucleotide sequence ID" value="NZ_LOMO01000001.1"/>
</dbReference>
<comment type="caution">
    <text evidence="1">The sequence shown here is derived from an EMBL/GenBank/DDBJ whole genome shotgun (WGS) entry which is preliminary data.</text>
</comment>
<name>A0A9X0MK07_BACCE</name>
<organism evidence="1 2">
    <name type="scientific">Bacillus cereus</name>
    <dbReference type="NCBI Taxonomy" id="1396"/>
    <lineage>
        <taxon>Bacteria</taxon>
        <taxon>Bacillati</taxon>
        <taxon>Bacillota</taxon>
        <taxon>Bacilli</taxon>
        <taxon>Bacillales</taxon>
        <taxon>Bacillaceae</taxon>
        <taxon>Bacillus</taxon>
        <taxon>Bacillus cereus group</taxon>
    </lineage>
</organism>
<accession>A0A9X0MK07</accession>
<gene>
    <name evidence="1" type="ORF">AT268_31780</name>
</gene>
<sequence>MDRKREFKFQGKEVSFTDTLIMGKLEEKIQKGIDEIKEVKGKEITITMTLDDLYYMRRLLITQAFSTRLARENLVDAMEYTKSLKEKTIE</sequence>
<protein>
    <submittedName>
        <fullName evidence="1">Uncharacterized protein</fullName>
    </submittedName>
</protein>
<reference evidence="1 2" key="1">
    <citation type="submission" date="2015-12" db="EMBL/GenBank/DDBJ databases">
        <title>Bacillus cereus Group isolate.</title>
        <authorList>
            <person name="Kovac J."/>
        </authorList>
    </citation>
    <scope>NUCLEOTIDE SEQUENCE [LARGE SCALE GENOMIC DNA]</scope>
    <source>
        <strain evidence="1 2">FSL K6-0073</strain>
    </source>
</reference>
<proteinExistence type="predicted"/>
<dbReference type="EMBL" id="LOMO01000001">
    <property type="protein sequence ID" value="KXY51085.1"/>
    <property type="molecule type" value="Genomic_DNA"/>
</dbReference>
<evidence type="ECO:0000313" key="2">
    <source>
        <dbReference type="Proteomes" id="UP000075476"/>
    </source>
</evidence>
<evidence type="ECO:0000313" key="1">
    <source>
        <dbReference type="EMBL" id="KXY51085.1"/>
    </source>
</evidence>
<dbReference type="AlphaFoldDB" id="A0A9X0MK07"/>
<dbReference type="Proteomes" id="UP000075476">
    <property type="component" value="Unassembled WGS sequence"/>
</dbReference>